<feature type="domain" description="Integrase zinc-binding" evidence="1">
    <location>
        <begin position="16"/>
        <end position="73"/>
    </location>
</feature>
<evidence type="ECO:0000259" key="1">
    <source>
        <dbReference type="Pfam" id="PF17921"/>
    </source>
</evidence>
<dbReference type="GO" id="GO:0003676">
    <property type="term" value="F:nucleic acid binding"/>
    <property type="evidence" value="ECO:0007669"/>
    <property type="project" value="InterPro"/>
</dbReference>
<dbReference type="InterPro" id="IPR036397">
    <property type="entry name" value="RNaseH_sf"/>
</dbReference>
<evidence type="ECO:0000313" key="3">
    <source>
        <dbReference type="Proteomes" id="UP000233551"/>
    </source>
</evidence>
<reference evidence="2 3" key="1">
    <citation type="submission" date="2017-11" db="EMBL/GenBank/DDBJ databases">
        <title>De-novo sequencing of pomegranate (Punica granatum L.) genome.</title>
        <authorList>
            <person name="Akparov Z."/>
            <person name="Amiraslanov A."/>
            <person name="Hajiyeva S."/>
            <person name="Abbasov M."/>
            <person name="Kaur K."/>
            <person name="Hamwieh A."/>
            <person name="Solovyev V."/>
            <person name="Salamov A."/>
            <person name="Braich B."/>
            <person name="Kosarev P."/>
            <person name="Mahmoud A."/>
            <person name="Hajiyev E."/>
            <person name="Babayeva S."/>
            <person name="Izzatullayeva V."/>
            <person name="Mammadov A."/>
            <person name="Mammadov A."/>
            <person name="Sharifova S."/>
            <person name="Ojaghi J."/>
            <person name="Eynullazada K."/>
            <person name="Bayramov B."/>
            <person name="Abdulazimova A."/>
            <person name="Shahmuradov I."/>
        </authorList>
    </citation>
    <scope>NUCLEOTIDE SEQUENCE [LARGE SCALE GENOMIC DNA]</scope>
    <source>
        <strain evidence="3">cv. AG2017</strain>
        <tissue evidence="2">Leaf</tissue>
    </source>
</reference>
<dbReference type="EMBL" id="PGOL01000274">
    <property type="protein sequence ID" value="PKI73448.1"/>
    <property type="molecule type" value="Genomic_DNA"/>
</dbReference>
<dbReference type="AlphaFoldDB" id="A0A2I0KY89"/>
<dbReference type="InterPro" id="IPR052160">
    <property type="entry name" value="Gypsy_RT_Integrase-like"/>
</dbReference>
<dbReference type="PANTHER" id="PTHR47266">
    <property type="entry name" value="ENDONUCLEASE-RELATED"/>
    <property type="match status" value="1"/>
</dbReference>
<dbReference type="SUPFAM" id="SSF53098">
    <property type="entry name" value="Ribonuclease H-like"/>
    <property type="match status" value="1"/>
</dbReference>
<keyword evidence="3" id="KW-1185">Reference proteome</keyword>
<comment type="caution">
    <text evidence="2">The sequence shown here is derived from an EMBL/GenBank/DDBJ whole genome shotgun (WGS) entry which is preliminary data.</text>
</comment>
<dbReference type="Pfam" id="PF17921">
    <property type="entry name" value="Integrase_H2C2"/>
    <property type="match status" value="1"/>
</dbReference>
<accession>A0A2I0KY89</accession>
<dbReference type="Proteomes" id="UP000233551">
    <property type="component" value="Unassembled WGS sequence"/>
</dbReference>
<dbReference type="Gene3D" id="3.30.420.10">
    <property type="entry name" value="Ribonuclease H-like superfamily/Ribonuclease H"/>
    <property type="match status" value="1"/>
</dbReference>
<protein>
    <recommendedName>
        <fullName evidence="1">Integrase zinc-binding domain-containing protein</fullName>
    </recommendedName>
</protein>
<dbReference type="Gene3D" id="1.10.340.70">
    <property type="match status" value="1"/>
</dbReference>
<dbReference type="InterPro" id="IPR041588">
    <property type="entry name" value="Integrase_H2C2"/>
</dbReference>
<gene>
    <name evidence="2" type="ORF">CRG98_006156</name>
</gene>
<organism evidence="2 3">
    <name type="scientific">Punica granatum</name>
    <name type="common">Pomegranate</name>
    <dbReference type="NCBI Taxonomy" id="22663"/>
    <lineage>
        <taxon>Eukaryota</taxon>
        <taxon>Viridiplantae</taxon>
        <taxon>Streptophyta</taxon>
        <taxon>Embryophyta</taxon>
        <taxon>Tracheophyta</taxon>
        <taxon>Spermatophyta</taxon>
        <taxon>Magnoliopsida</taxon>
        <taxon>eudicotyledons</taxon>
        <taxon>Gunneridae</taxon>
        <taxon>Pentapetalae</taxon>
        <taxon>rosids</taxon>
        <taxon>malvids</taxon>
        <taxon>Myrtales</taxon>
        <taxon>Lythraceae</taxon>
        <taxon>Punica</taxon>
    </lineage>
</organism>
<name>A0A2I0KY89_PUNGR</name>
<dbReference type="InterPro" id="IPR012337">
    <property type="entry name" value="RNaseH-like_sf"/>
</dbReference>
<dbReference type="STRING" id="22663.A0A2I0KY89"/>
<proteinExistence type="predicted"/>
<sequence>MLYRHSFDAILLQCVDQNEAQCLLEEVHEGICEPHMNGLMLAKKLMRLGYFWSTMETDCIKYVRHCHLCQVYANQIKGIDVIGLSLPSNGHLFILLAIDYFTKWIEAIILASATAKAVARFLKRDIIA</sequence>
<evidence type="ECO:0000313" key="2">
    <source>
        <dbReference type="EMBL" id="PKI73448.1"/>
    </source>
</evidence>